<dbReference type="Proteomes" id="UP001591681">
    <property type="component" value="Unassembled WGS sequence"/>
</dbReference>
<evidence type="ECO:0000256" key="3">
    <source>
        <dbReference type="ARBA" id="ARBA00022737"/>
    </source>
</evidence>
<gene>
    <name evidence="12" type="ORF">ACEWY4_007570</name>
</gene>
<dbReference type="PROSITE" id="PS50158">
    <property type="entry name" value="ZF_CCHC"/>
    <property type="match status" value="4"/>
</dbReference>
<evidence type="ECO:0000256" key="9">
    <source>
        <dbReference type="PROSITE-ProRule" id="PRU00047"/>
    </source>
</evidence>
<organism evidence="12 13">
    <name type="scientific">Coilia grayii</name>
    <name type="common">Gray's grenadier anchovy</name>
    <dbReference type="NCBI Taxonomy" id="363190"/>
    <lineage>
        <taxon>Eukaryota</taxon>
        <taxon>Metazoa</taxon>
        <taxon>Chordata</taxon>
        <taxon>Craniata</taxon>
        <taxon>Vertebrata</taxon>
        <taxon>Euteleostomi</taxon>
        <taxon>Actinopterygii</taxon>
        <taxon>Neopterygii</taxon>
        <taxon>Teleostei</taxon>
        <taxon>Clupei</taxon>
        <taxon>Clupeiformes</taxon>
        <taxon>Clupeoidei</taxon>
        <taxon>Engraulidae</taxon>
        <taxon>Coilinae</taxon>
        <taxon>Coilia</taxon>
    </lineage>
</organism>
<dbReference type="GO" id="GO:0005634">
    <property type="term" value="C:nucleus"/>
    <property type="evidence" value="ECO:0007669"/>
    <property type="project" value="UniProtKB-SubCell"/>
</dbReference>
<feature type="compositionally biased region" description="Polar residues" evidence="10">
    <location>
        <begin position="258"/>
        <end position="278"/>
    </location>
</feature>
<dbReference type="InterPro" id="IPR036875">
    <property type="entry name" value="Znf_CCHC_sf"/>
</dbReference>
<evidence type="ECO:0000256" key="5">
    <source>
        <dbReference type="ARBA" id="ARBA00022833"/>
    </source>
</evidence>
<dbReference type="SUPFAM" id="SSF57756">
    <property type="entry name" value="Retrovirus zinc finger-like domains"/>
    <property type="match status" value="2"/>
</dbReference>
<dbReference type="PANTHER" id="PTHR46543:SF1">
    <property type="entry name" value="ZINC FINGER CCHC DOMAIN-CONTAINING PROTEIN 7"/>
    <property type="match status" value="1"/>
</dbReference>
<evidence type="ECO:0000256" key="2">
    <source>
        <dbReference type="ARBA" id="ARBA00022723"/>
    </source>
</evidence>
<proteinExistence type="predicted"/>
<dbReference type="Gene3D" id="4.10.60.10">
    <property type="entry name" value="Zinc finger, CCHC-type"/>
    <property type="match status" value="2"/>
</dbReference>
<keyword evidence="3" id="KW-0677">Repeat</keyword>
<dbReference type="PANTHER" id="PTHR46543">
    <property type="entry name" value="ZINC FINGER CCHC DOMAIN-CONTAINING PROTEIN 7"/>
    <property type="match status" value="1"/>
</dbReference>
<comment type="subcellular location">
    <subcellularLocation>
        <location evidence="1">Nucleus</location>
    </subcellularLocation>
</comment>
<feature type="domain" description="CCHC-type" evidence="11">
    <location>
        <begin position="73"/>
        <end position="87"/>
    </location>
</feature>
<evidence type="ECO:0000256" key="8">
    <source>
        <dbReference type="ARBA" id="ARBA00043023"/>
    </source>
</evidence>
<evidence type="ECO:0000256" key="4">
    <source>
        <dbReference type="ARBA" id="ARBA00022771"/>
    </source>
</evidence>
<feature type="domain" description="CCHC-type" evidence="11">
    <location>
        <begin position="51"/>
        <end position="66"/>
    </location>
</feature>
<evidence type="ECO:0000256" key="7">
    <source>
        <dbReference type="ARBA" id="ARBA00041190"/>
    </source>
</evidence>
<dbReference type="InterPro" id="IPR001878">
    <property type="entry name" value="Znf_CCHC"/>
</dbReference>
<keyword evidence="13" id="KW-1185">Reference proteome</keyword>
<keyword evidence="2" id="KW-0479">Metal-binding</keyword>
<evidence type="ECO:0000313" key="12">
    <source>
        <dbReference type="EMBL" id="KAL2098363.1"/>
    </source>
</evidence>
<dbReference type="SMART" id="SM00343">
    <property type="entry name" value="ZnF_C2HC"/>
    <property type="match status" value="5"/>
</dbReference>
<feature type="domain" description="CCHC-type" evidence="11">
    <location>
        <begin position="158"/>
        <end position="171"/>
    </location>
</feature>
<feature type="domain" description="CCHC-type" evidence="11">
    <location>
        <begin position="114"/>
        <end position="129"/>
    </location>
</feature>
<reference evidence="12 13" key="1">
    <citation type="submission" date="2024-09" db="EMBL/GenBank/DDBJ databases">
        <title>A chromosome-level genome assembly of Gray's grenadier anchovy, Coilia grayii.</title>
        <authorList>
            <person name="Fu Z."/>
        </authorList>
    </citation>
    <scope>NUCLEOTIDE SEQUENCE [LARGE SCALE GENOMIC DNA]</scope>
    <source>
        <strain evidence="12">G4</strain>
        <tissue evidence="12">Muscle</tissue>
    </source>
</reference>
<feature type="compositionally biased region" description="Basic residues" evidence="10">
    <location>
        <begin position="310"/>
        <end position="322"/>
    </location>
</feature>
<keyword evidence="5" id="KW-0862">Zinc</keyword>
<accession>A0ABD1KH18</accession>
<evidence type="ECO:0000256" key="1">
    <source>
        <dbReference type="ARBA" id="ARBA00004123"/>
    </source>
</evidence>
<feature type="compositionally biased region" description="Polar residues" evidence="10">
    <location>
        <begin position="286"/>
        <end position="309"/>
    </location>
</feature>
<dbReference type="Pfam" id="PF00098">
    <property type="entry name" value="zf-CCHC"/>
    <property type="match status" value="1"/>
</dbReference>
<dbReference type="EMBL" id="JBHFQA010000006">
    <property type="protein sequence ID" value="KAL2098363.1"/>
    <property type="molecule type" value="Genomic_DNA"/>
</dbReference>
<evidence type="ECO:0000259" key="11">
    <source>
        <dbReference type="PROSITE" id="PS50158"/>
    </source>
</evidence>
<evidence type="ECO:0000313" key="13">
    <source>
        <dbReference type="Proteomes" id="UP001591681"/>
    </source>
</evidence>
<protein>
    <recommendedName>
        <fullName evidence="7">Zinc finger CCHC domain-containing protein 7</fullName>
    </recommendedName>
    <alternativeName>
        <fullName evidence="8">TRAMP-like complex RNA-binding factor ZCCHC7</fullName>
    </alternativeName>
</protein>
<keyword evidence="6" id="KW-0539">Nucleus</keyword>
<feature type="compositionally biased region" description="Basic residues" evidence="10">
    <location>
        <begin position="235"/>
        <end position="257"/>
    </location>
</feature>
<evidence type="ECO:0000256" key="6">
    <source>
        <dbReference type="ARBA" id="ARBA00023242"/>
    </source>
</evidence>
<keyword evidence="4 9" id="KW-0863">Zinc-finger</keyword>
<name>A0ABD1KH18_9TELE</name>
<comment type="caution">
    <text evidence="12">The sequence shown here is derived from an EMBL/GenBank/DDBJ whole genome shotgun (WGS) entry which is preliminary data.</text>
</comment>
<feature type="region of interest" description="Disordered" evidence="10">
    <location>
        <begin position="235"/>
        <end position="336"/>
    </location>
</feature>
<dbReference type="GO" id="GO:0008270">
    <property type="term" value="F:zinc ion binding"/>
    <property type="evidence" value="ECO:0007669"/>
    <property type="project" value="UniProtKB-KW"/>
</dbReference>
<evidence type="ECO:0000256" key="10">
    <source>
        <dbReference type="SAM" id="MobiDB-lite"/>
    </source>
</evidence>
<sequence length="354" mass="41279">MPLPPNASVIDNQDKGLWKISQRDQMAQIANKTPGDSRPARRYYTEKNVVCNNCNYTGHLSKNCPRPQKVNHCLHCGHPGHVYRDCPYIYCRNCGLPGHTHDSCLEQSYRFKQCHRCNMKGHFRDACPQIWRQFHLTTHTGPLCKPTNHHAQRTPPYCYNCSQKGHFGFECCQQQMFSRTYPSLPFIKYYDKPVDFKHRDHHLQKKAKDMAEAGLLPLHLAYQTEPAEDFLQPHKNQKTHHQSFQHNNPKHKNKFQHKNLQQGSSRHINQQRGSTYSKNYHKKTQNIKSPHSSSTQPCLKKNTIPQHTNATKKQHNRKRRATSSKILVNDNEDFPRGMDLKKLDESKQCRGSLV</sequence>
<dbReference type="InterPro" id="IPR051644">
    <property type="entry name" value="TRAMP_AT-DNA-binding"/>
</dbReference>
<dbReference type="AlphaFoldDB" id="A0ABD1KH18"/>